<dbReference type="InterPro" id="IPR046884">
    <property type="entry name" value="MnmA-like_central"/>
</dbReference>
<dbReference type="AlphaFoldDB" id="A0A857MKF6"/>
<organism evidence="12 13">
    <name type="scientific">Candidatus Mycosynbacter amalyticus</name>
    <dbReference type="NCBI Taxonomy" id="2665156"/>
    <lineage>
        <taxon>Bacteria</taxon>
        <taxon>Candidatus Saccharimonadota</taxon>
        <taxon>Candidatus Saccharimonadota incertae sedis</taxon>
        <taxon>Candidatus Mycosynbacter</taxon>
    </lineage>
</organism>
<evidence type="ECO:0000259" key="11">
    <source>
        <dbReference type="Pfam" id="PF20259"/>
    </source>
</evidence>
<protein>
    <recommendedName>
        <fullName evidence="9">tRNA-specific 2-thiouridylase MnmA</fullName>
        <ecNumber evidence="9">2.8.1.13</ecNumber>
    </recommendedName>
</protein>
<keyword evidence="13" id="KW-1185">Reference proteome</keyword>
<dbReference type="GO" id="GO:0002143">
    <property type="term" value="P:tRNA wobble position uridine thiolation"/>
    <property type="evidence" value="ECO:0007669"/>
    <property type="project" value="TreeGrafter"/>
</dbReference>
<keyword evidence="6 9" id="KW-0694">RNA-binding</keyword>
<feature type="binding site" evidence="9">
    <location>
        <begin position="7"/>
        <end position="14"/>
    </location>
    <ligand>
        <name>ATP</name>
        <dbReference type="ChEBI" id="CHEBI:30616"/>
    </ligand>
</feature>
<feature type="region of interest" description="Interaction with tRNA" evidence="9">
    <location>
        <begin position="140"/>
        <end position="142"/>
    </location>
</feature>
<dbReference type="GO" id="GO:0103016">
    <property type="term" value="F:tRNA-uridine 2-sulfurtransferase activity"/>
    <property type="evidence" value="ECO:0007669"/>
    <property type="project" value="UniProtKB-EC"/>
</dbReference>
<dbReference type="EMBL" id="CP045921">
    <property type="protein sequence ID" value="QHN43074.1"/>
    <property type="molecule type" value="Genomic_DNA"/>
</dbReference>
<evidence type="ECO:0000256" key="7">
    <source>
        <dbReference type="ARBA" id="ARBA00023157"/>
    </source>
</evidence>
<dbReference type="Gene3D" id="2.40.30.10">
    <property type="entry name" value="Translation factors"/>
    <property type="match status" value="1"/>
</dbReference>
<comment type="subcellular location">
    <subcellularLocation>
        <location evidence="9">Cytoplasm</location>
    </subcellularLocation>
</comment>
<name>A0A857MKF6_9BACT</name>
<feature type="domain" description="tRNA-specific 2-thiouridylase MnmA-like C-terminal" evidence="10">
    <location>
        <begin position="272"/>
        <end position="340"/>
    </location>
</feature>
<dbReference type="CDD" id="cd01998">
    <property type="entry name" value="MnmA_TRMU-like"/>
    <property type="match status" value="1"/>
</dbReference>
<dbReference type="FunFam" id="3.40.50.620:FF:000115">
    <property type="entry name" value="tRNA-specific 2-thiouridylase MnmA"/>
    <property type="match status" value="1"/>
</dbReference>
<dbReference type="Pfam" id="PF03054">
    <property type="entry name" value="tRNA_Me_trans"/>
    <property type="match status" value="1"/>
</dbReference>
<evidence type="ECO:0000256" key="3">
    <source>
        <dbReference type="ARBA" id="ARBA00022694"/>
    </source>
</evidence>
<dbReference type="Gene3D" id="2.30.30.280">
    <property type="entry name" value="Adenine nucleotide alpha hydrolases-like domains"/>
    <property type="match status" value="1"/>
</dbReference>
<dbReference type="RefSeq" id="WP_260762881.1">
    <property type="nucleotide sequence ID" value="NZ_CP045921.1"/>
</dbReference>
<comment type="similarity">
    <text evidence="9">Belongs to the MnmA/TRMU family.</text>
</comment>
<feature type="site" description="Interaction with tRNA" evidence="9">
    <location>
        <position position="123"/>
    </location>
</feature>
<keyword evidence="2 9" id="KW-0808">Transferase</keyword>
<dbReference type="NCBIfam" id="NF001138">
    <property type="entry name" value="PRK00143.1"/>
    <property type="match status" value="1"/>
</dbReference>
<dbReference type="InterPro" id="IPR004506">
    <property type="entry name" value="MnmA-like"/>
</dbReference>
<evidence type="ECO:0000256" key="6">
    <source>
        <dbReference type="ARBA" id="ARBA00022884"/>
    </source>
</evidence>
<dbReference type="NCBIfam" id="TIGR00420">
    <property type="entry name" value="trmU"/>
    <property type="match status" value="1"/>
</dbReference>
<dbReference type="PANTHER" id="PTHR11933">
    <property type="entry name" value="TRNA 5-METHYLAMINOMETHYL-2-THIOURIDYLATE -METHYLTRANSFERASE"/>
    <property type="match status" value="1"/>
</dbReference>
<feature type="region of interest" description="Interaction with target base in tRNA" evidence="9">
    <location>
        <begin position="93"/>
        <end position="95"/>
    </location>
</feature>
<gene>
    <name evidence="9 12" type="primary">mnmA</name>
    <name evidence="12" type="ORF">GII36_04420</name>
</gene>
<dbReference type="KEGG" id="mama:GII36_04420"/>
<dbReference type="GO" id="GO:0000049">
    <property type="term" value="F:tRNA binding"/>
    <property type="evidence" value="ECO:0007669"/>
    <property type="project" value="UniProtKB-KW"/>
</dbReference>
<feature type="active site" description="Nucleophile" evidence="9">
    <location>
        <position position="98"/>
    </location>
</feature>
<keyword evidence="3 9" id="KW-0819">tRNA processing</keyword>
<feature type="active site" description="Cysteine persulfide intermediate" evidence="9">
    <location>
        <position position="190"/>
    </location>
</feature>
<comment type="catalytic activity">
    <reaction evidence="8 9">
        <text>S-sulfanyl-L-cysteinyl-[protein] + uridine(34) in tRNA + AH2 + ATP = 2-thiouridine(34) in tRNA + L-cysteinyl-[protein] + A + AMP + diphosphate + H(+)</text>
        <dbReference type="Rhea" id="RHEA:47032"/>
        <dbReference type="Rhea" id="RHEA-COMP:10131"/>
        <dbReference type="Rhea" id="RHEA-COMP:11726"/>
        <dbReference type="Rhea" id="RHEA-COMP:11727"/>
        <dbReference type="Rhea" id="RHEA-COMP:11728"/>
        <dbReference type="ChEBI" id="CHEBI:13193"/>
        <dbReference type="ChEBI" id="CHEBI:15378"/>
        <dbReference type="ChEBI" id="CHEBI:17499"/>
        <dbReference type="ChEBI" id="CHEBI:29950"/>
        <dbReference type="ChEBI" id="CHEBI:30616"/>
        <dbReference type="ChEBI" id="CHEBI:33019"/>
        <dbReference type="ChEBI" id="CHEBI:61963"/>
        <dbReference type="ChEBI" id="CHEBI:65315"/>
        <dbReference type="ChEBI" id="CHEBI:87170"/>
        <dbReference type="ChEBI" id="CHEBI:456215"/>
        <dbReference type="EC" id="2.8.1.13"/>
    </reaction>
</comment>
<dbReference type="GO" id="GO:0005524">
    <property type="term" value="F:ATP binding"/>
    <property type="evidence" value="ECO:0007669"/>
    <property type="project" value="UniProtKB-KW"/>
</dbReference>
<comment type="caution">
    <text evidence="9">Lacks conserved residue(s) required for the propagation of feature annotation.</text>
</comment>
<evidence type="ECO:0000259" key="10">
    <source>
        <dbReference type="Pfam" id="PF20258"/>
    </source>
</evidence>
<dbReference type="Gene3D" id="3.40.50.620">
    <property type="entry name" value="HUPs"/>
    <property type="match status" value="1"/>
</dbReference>
<evidence type="ECO:0000256" key="8">
    <source>
        <dbReference type="ARBA" id="ARBA00051542"/>
    </source>
</evidence>
<dbReference type="SUPFAM" id="SSF52402">
    <property type="entry name" value="Adenine nucleotide alpha hydrolases-like"/>
    <property type="match status" value="1"/>
</dbReference>
<evidence type="ECO:0000313" key="13">
    <source>
        <dbReference type="Proteomes" id="UP001059824"/>
    </source>
</evidence>
<evidence type="ECO:0000256" key="4">
    <source>
        <dbReference type="ARBA" id="ARBA00022741"/>
    </source>
</evidence>
<evidence type="ECO:0000256" key="2">
    <source>
        <dbReference type="ARBA" id="ARBA00022679"/>
    </source>
</evidence>
<evidence type="ECO:0000256" key="1">
    <source>
        <dbReference type="ARBA" id="ARBA00022555"/>
    </source>
</evidence>
<dbReference type="Pfam" id="PF20258">
    <property type="entry name" value="tRNA_Me_trans_C"/>
    <property type="match status" value="1"/>
</dbReference>
<feature type="domain" description="tRNA-specific 2-thiouridylase MnmA-like central" evidence="11">
    <location>
        <begin position="198"/>
        <end position="261"/>
    </location>
</feature>
<dbReference type="EC" id="2.8.1.13" evidence="9"/>
<dbReference type="GO" id="GO:0005737">
    <property type="term" value="C:cytoplasm"/>
    <property type="evidence" value="ECO:0007669"/>
    <property type="project" value="UniProtKB-SubCell"/>
</dbReference>
<accession>A0A857MKF6</accession>
<evidence type="ECO:0000256" key="9">
    <source>
        <dbReference type="HAMAP-Rule" id="MF_00144"/>
    </source>
</evidence>
<dbReference type="FunFam" id="2.30.30.280:FF:000001">
    <property type="entry name" value="tRNA-specific 2-thiouridylase MnmA"/>
    <property type="match status" value="1"/>
</dbReference>
<dbReference type="Pfam" id="PF20259">
    <property type="entry name" value="tRNA_Me_trans_M"/>
    <property type="match status" value="1"/>
</dbReference>
<feature type="site" description="Interaction with tRNA" evidence="9">
    <location>
        <position position="324"/>
    </location>
</feature>
<keyword evidence="1 9" id="KW-0820">tRNA-binding</keyword>
<dbReference type="HAMAP" id="MF_00144">
    <property type="entry name" value="tRNA_thiouridyl_MnmA"/>
    <property type="match status" value="1"/>
</dbReference>
<keyword evidence="5 9" id="KW-0067">ATP-binding</keyword>
<evidence type="ECO:0000256" key="5">
    <source>
        <dbReference type="ARBA" id="ARBA00022840"/>
    </source>
</evidence>
<keyword evidence="9" id="KW-0963">Cytoplasm</keyword>
<dbReference type="InterPro" id="IPR023382">
    <property type="entry name" value="MnmA-like_central_sf"/>
</dbReference>
<evidence type="ECO:0000313" key="12">
    <source>
        <dbReference type="EMBL" id="QHN43074.1"/>
    </source>
</evidence>
<keyword evidence="7" id="KW-1015">Disulfide bond</keyword>
<sequence length="342" mass="37673">MTKVYVGMSGGVDSSLTAALLVEQGYDVTGVYMKNWSQDLPGMKCPWAEDLADAKRVAVQLGIDLKVFDFEQEYRDKVVGYMIETYKEGRTPNPDIMCNQEVKFKLFLEAALADGADMIATGHYAQTQDGKLLRAVDGNKDQTYFLYRVTADALAKTLFPLGGYTKPEVREMASKRGLYTATKKESMGICFVGRVGIKEFLGQYVDTQPGAIIDKESGKNLGMHDGAIFYTIGQRHGLDIGGGLPYYVVGKDMERNEVYVSTNLQDESLWRHEIQLGAVHWISHHPGDGVYQIRVRHRAPLVTARLVGDILQLDDAQRAVAPGQSVVIYDGDICLGGGVVSA</sequence>
<dbReference type="Proteomes" id="UP001059824">
    <property type="component" value="Chromosome"/>
</dbReference>
<keyword evidence="4 9" id="KW-0547">Nucleotide-binding</keyword>
<proteinExistence type="inferred from homology"/>
<feature type="binding site" evidence="9">
    <location>
        <position position="122"/>
    </location>
    <ligand>
        <name>ATP</name>
        <dbReference type="ChEBI" id="CHEBI:30616"/>
    </ligand>
</feature>
<feature type="binding site" evidence="9">
    <location>
        <position position="33"/>
    </location>
    <ligand>
        <name>ATP</name>
        <dbReference type="ChEBI" id="CHEBI:30616"/>
    </ligand>
</feature>
<dbReference type="PANTHER" id="PTHR11933:SF5">
    <property type="entry name" value="MITOCHONDRIAL TRNA-SPECIFIC 2-THIOURIDYLASE 1"/>
    <property type="match status" value="1"/>
</dbReference>
<comment type="function">
    <text evidence="9">Catalyzes the 2-thiolation of uridine at the wobble position (U34) of tRNA, leading to the formation of s(2)U34.</text>
</comment>
<reference evidence="12" key="1">
    <citation type="journal article" date="2021" name="Nat. Microbiol.">
        <title>Cocultivation of an ultrasmall environmental parasitic bacterium with lytic ability against bacteria associated with wastewater foams.</title>
        <authorList>
            <person name="Batinovic S."/>
            <person name="Rose J.J.A."/>
            <person name="Ratcliffe J."/>
            <person name="Seviour R.J."/>
            <person name="Petrovski S."/>
        </authorList>
    </citation>
    <scope>NUCLEOTIDE SEQUENCE</scope>
    <source>
        <strain evidence="12">JR1</strain>
    </source>
</reference>
<dbReference type="InterPro" id="IPR046885">
    <property type="entry name" value="MnmA-like_C"/>
</dbReference>
<dbReference type="InterPro" id="IPR014729">
    <property type="entry name" value="Rossmann-like_a/b/a_fold"/>
</dbReference>